<comment type="caution">
    <text evidence="2">The sequence shown here is derived from an EMBL/GenBank/DDBJ whole genome shotgun (WGS) entry which is preliminary data.</text>
</comment>
<evidence type="ECO:0000313" key="2">
    <source>
        <dbReference type="EMBL" id="RKK28703.1"/>
    </source>
</evidence>
<dbReference type="EMBL" id="MRCU01000001">
    <property type="protein sequence ID" value="RKK28703.1"/>
    <property type="molecule type" value="Genomic_DNA"/>
</dbReference>
<organism evidence="2">
    <name type="scientific">Fusarium oxysporum f. sp. cepae</name>
    <dbReference type="NCBI Taxonomy" id="396571"/>
    <lineage>
        <taxon>Eukaryota</taxon>
        <taxon>Fungi</taxon>
        <taxon>Dikarya</taxon>
        <taxon>Ascomycota</taxon>
        <taxon>Pezizomycotina</taxon>
        <taxon>Sordariomycetes</taxon>
        <taxon>Hypocreomycetidae</taxon>
        <taxon>Hypocreales</taxon>
        <taxon>Nectriaceae</taxon>
        <taxon>Fusarium</taxon>
        <taxon>Fusarium oxysporum species complex</taxon>
    </lineage>
</organism>
<gene>
    <name evidence="2" type="ORF">BFJ65_g645</name>
</gene>
<feature type="compositionally biased region" description="Basic and acidic residues" evidence="1">
    <location>
        <begin position="1"/>
        <end position="17"/>
    </location>
</feature>
<proteinExistence type="predicted"/>
<protein>
    <submittedName>
        <fullName evidence="2">Uncharacterized protein</fullName>
    </submittedName>
</protein>
<evidence type="ECO:0000256" key="1">
    <source>
        <dbReference type="SAM" id="MobiDB-lite"/>
    </source>
</evidence>
<name>A0A3L6P594_FUSOX</name>
<sequence length="106" mass="11637">MDVRLAHSERKAKKVEETPGTLQEPHDTQAFSAVLAHQNVAWTPVRGTPAVSGPPMEDKLLPMWRRPLAVGCTTTLGRLLSMRSSSVGNNWRLCDRQRAACLSVCG</sequence>
<dbReference type="Proteomes" id="UP000270866">
    <property type="component" value="Chromosome 1"/>
</dbReference>
<dbReference type="AlphaFoldDB" id="A0A3L6P594"/>
<reference evidence="2" key="1">
    <citation type="journal article" date="2018" name="Sci. Rep.">
        <title>Characterisation of pathogen-specific regions and novel effector candidates in Fusarium oxysporum f. sp. cepae.</title>
        <authorList>
            <person name="Armitage A.D."/>
            <person name="Taylor A."/>
            <person name="Sobczyk M.K."/>
            <person name="Baxter L."/>
            <person name="Greenfield B.P."/>
            <person name="Bates H.J."/>
            <person name="Wilson F."/>
            <person name="Jackson A.C."/>
            <person name="Ott S."/>
            <person name="Harrison R.J."/>
            <person name="Clarkson J.P."/>
        </authorList>
    </citation>
    <scope>NUCLEOTIDE SEQUENCE [LARGE SCALE GENOMIC DNA]</scope>
    <source>
        <strain evidence="2">FoC_Fus2</strain>
    </source>
</reference>
<feature type="region of interest" description="Disordered" evidence="1">
    <location>
        <begin position="1"/>
        <end position="24"/>
    </location>
</feature>
<accession>A0A3L6P594</accession>